<dbReference type="InterPro" id="IPR002513">
    <property type="entry name" value="Tn3_Tnp_DDE_dom"/>
</dbReference>
<proteinExistence type="predicted"/>
<sequence length="139" mass="15594">MPRFTQLANTTSQQSVCFGSLSDYDEYIIRPSKKAQKHQIISEWDKVLRILVSLALKKTTQATIVRKLSTTKSSNATLKALIAFDEIIMTDYLLGYIDDQDQRIAVQRSLNRGESYHQLTASIAKVNGGKQLSGKKNVT</sequence>
<dbReference type="EMBL" id="NIBT01000014">
    <property type="protein sequence ID" value="PHM23461.1"/>
    <property type="molecule type" value="Genomic_DNA"/>
</dbReference>
<dbReference type="GO" id="GO:0006313">
    <property type="term" value="P:DNA transposition"/>
    <property type="evidence" value="ECO:0007669"/>
    <property type="project" value="InterPro"/>
</dbReference>
<organism evidence="2 3">
    <name type="scientific">Xenorhabdus ehlersii</name>
    <dbReference type="NCBI Taxonomy" id="290111"/>
    <lineage>
        <taxon>Bacteria</taxon>
        <taxon>Pseudomonadati</taxon>
        <taxon>Pseudomonadota</taxon>
        <taxon>Gammaproteobacteria</taxon>
        <taxon>Enterobacterales</taxon>
        <taxon>Morganellaceae</taxon>
        <taxon>Xenorhabdus</taxon>
    </lineage>
</organism>
<feature type="domain" description="Tn3 transposase DDE" evidence="1">
    <location>
        <begin position="7"/>
        <end position="131"/>
    </location>
</feature>
<name>A0A2D0INP1_9GAMM</name>
<protein>
    <submittedName>
        <fullName evidence="2">Transposase</fullName>
    </submittedName>
</protein>
<accession>A0A2D0INP1</accession>
<gene>
    <name evidence="2" type="ORF">Xehl_02730</name>
</gene>
<dbReference type="Proteomes" id="UP000225605">
    <property type="component" value="Unassembled WGS sequence"/>
</dbReference>
<evidence type="ECO:0000313" key="2">
    <source>
        <dbReference type="EMBL" id="PHM23461.1"/>
    </source>
</evidence>
<dbReference type="AlphaFoldDB" id="A0A2D0INP1"/>
<evidence type="ECO:0000313" key="3">
    <source>
        <dbReference type="Proteomes" id="UP000225605"/>
    </source>
</evidence>
<dbReference type="GO" id="GO:0004803">
    <property type="term" value="F:transposase activity"/>
    <property type="evidence" value="ECO:0007669"/>
    <property type="project" value="InterPro"/>
</dbReference>
<evidence type="ECO:0000259" key="1">
    <source>
        <dbReference type="Pfam" id="PF01526"/>
    </source>
</evidence>
<reference evidence="2 3" key="1">
    <citation type="journal article" date="2017" name="Nat. Microbiol.">
        <title>Natural product diversity associated with the nematode symbionts Photorhabdus and Xenorhabdus.</title>
        <authorList>
            <person name="Tobias N.J."/>
            <person name="Wolff H."/>
            <person name="Djahanschiri B."/>
            <person name="Grundmann F."/>
            <person name="Kronenwerth M."/>
            <person name="Shi Y.M."/>
            <person name="Simonyi S."/>
            <person name="Grun P."/>
            <person name="Shapiro-Ilan D."/>
            <person name="Pidot S.J."/>
            <person name="Stinear T.P."/>
            <person name="Ebersberger I."/>
            <person name="Bode H.B."/>
        </authorList>
    </citation>
    <scope>NUCLEOTIDE SEQUENCE [LARGE SCALE GENOMIC DNA]</scope>
    <source>
        <strain evidence="2 3">DSM 16337</strain>
    </source>
</reference>
<comment type="caution">
    <text evidence="2">The sequence shown here is derived from an EMBL/GenBank/DDBJ whole genome shotgun (WGS) entry which is preliminary data.</text>
</comment>
<dbReference type="Pfam" id="PF01526">
    <property type="entry name" value="DDE_Tnp_Tn3"/>
    <property type="match status" value="1"/>
</dbReference>